<dbReference type="EMBL" id="BAAANL010000012">
    <property type="protein sequence ID" value="GAA1876123.1"/>
    <property type="molecule type" value="Genomic_DNA"/>
</dbReference>
<evidence type="ECO:0008006" key="3">
    <source>
        <dbReference type="Google" id="ProtNLM"/>
    </source>
</evidence>
<dbReference type="PANTHER" id="PTHR43135">
    <property type="entry name" value="ALPHA-D-RIBOSE 1-METHYLPHOSPHONATE 5-TRIPHOSPHATE DIPHOSPHATASE"/>
    <property type="match status" value="1"/>
</dbReference>
<evidence type="ECO:0000313" key="1">
    <source>
        <dbReference type="EMBL" id="GAA1876123.1"/>
    </source>
</evidence>
<protein>
    <recommendedName>
        <fullName evidence="3">Imidazolonepropionase</fullName>
    </recommendedName>
</protein>
<name>A0ABN2NPF4_9MICO</name>
<dbReference type="InterPro" id="IPR051781">
    <property type="entry name" value="Metallo-dep_Hydrolase"/>
</dbReference>
<dbReference type="RefSeq" id="WP_344106488.1">
    <property type="nucleotide sequence ID" value="NZ_BAAANL010000012.1"/>
</dbReference>
<organism evidence="1 2">
    <name type="scientific">Myceligenerans crystallogenes</name>
    <dbReference type="NCBI Taxonomy" id="316335"/>
    <lineage>
        <taxon>Bacteria</taxon>
        <taxon>Bacillati</taxon>
        <taxon>Actinomycetota</taxon>
        <taxon>Actinomycetes</taxon>
        <taxon>Micrococcales</taxon>
        <taxon>Promicromonosporaceae</taxon>
        <taxon>Myceligenerans</taxon>
    </lineage>
</organism>
<dbReference type="Proteomes" id="UP001501094">
    <property type="component" value="Unassembled WGS sequence"/>
</dbReference>
<dbReference type="PANTHER" id="PTHR43135:SF3">
    <property type="entry name" value="ALPHA-D-RIBOSE 1-METHYLPHOSPHONATE 5-TRIPHOSPHATE DIPHOSPHATASE"/>
    <property type="match status" value="1"/>
</dbReference>
<dbReference type="SUPFAM" id="SSF51556">
    <property type="entry name" value="Metallo-dependent hydrolases"/>
    <property type="match status" value="1"/>
</dbReference>
<comment type="caution">
    <text evidence="1">The sequence shown here is derived from an EMBL/GenBank/DDBJ whole genome shotgun (WGS) entry which is preliminary data.</text>
</comment>
<gene>
    <name evidence="1" type="ORF">GCM10009751_39800</name>
</gene>
<proteinExistence type="predicted"/>
<keyword evidence="2" id="KW-1185">Reference proteome</keyword>
<dbReference type="Gene3D" id="3.20.20.140">
    <property type="entry name" value="Metal-dependent hydrolases"/>
    <property type="match status" value="1"/>
</dbReference>
<sequence>MDQRSFLPAVVDHHVHLGLVDPGRLAGSVLAEVHDLGWDPLVSAAIAKSPPRGVRVRFAGPFHTAPGGYPAGRAWAPSSAIRGVSGPQEARGAVADVVAAGGSFVKIALHSGMPLLDDATLVALVRAARAAGLPAVVHAEGEGQAARALGAGAEMLAHAPWSEPLPDKLLRAAAGRATWISTLAIHDRPDLDVALDNVARFHAAGGAVVYGTDMGNGPTPRRGVSDREIALLGEAGLTGEALLRAVVGPPGRRDLDPERALVSPHPRPADAGELITWLADARRLTPADLESLT</sequence>
<evidence type="ECO:0000313" key="2">
    <source>
        <dbReference type="Proteomes" id="UP001501094"/>
    </source>
</evidence>
<dbReference type="InterPro" id="IPR032466">
    <property type="entry name" value="Metal_Hydrolase"/>
</dbReference>
<reference evidence="1 2" key="1">
    <citation type="journal article" date="2019" name="Int. J. Syst. Evol. Microbiol.">
        <title>The Global Catalogue of Microorganisms (GCM) 10K type strain sequencing project: providing services to taxonomists for standard genome sequencing and annotation.</title>
        <authorList>
            <consortium name="The Broad Institute Genomics Platform"/>
            <consortium name="The Broad Institute Genome Sequencing Center for Infectious Disease"/>
            <person name="Wu L."/>
            <person name="Ma J."/>
        </authorList>
    </citation>
    <scope>NUCLEOTIDE SEQUENCE [LARGE SCALE GENOMIC DNA]</scope>
    <source>
        <strain evidence="1 2">JCM 14326</strain>
    </source>
</reference>
<accession>A0ABN2NPF4</accession>